<organism evidence="4 7">
    <name type="scientific">Exiguobacterium indicum</name>
    <dbReference type="NCBI Taxonomy" id="296995"/>
    <lineage>
        <taxon>Bacteria</taxon>
        <taxon>Bacillati</taxon>
        <taxon>Bacillota</taxon>
        <taxon>Bacilli</taxon>
        <taxon>Bacillales</taxon>
        <taxon>Bacillales Family XII. Incertae Sedis</taxon>
        <taxon>Exiguobacterium</taxon>
    </lineage>
</organism>
<proteinExistence type="inferred from homology"/>
<dbReference type="InterPro" id="IPR023803">
    <property type="entry name" value="Ribosomal_bS16_dom_sf"/>
</dbReference>
<dbReference type="PROSITE" id="PS00732">
    <property type="entry name" value="RIBOSOMAL_S16"/>
    <property type="match status" value="1"/>
</dbReference>
<comment type="caution">
    <text evidence="4">The sequence shown here is derived from an EMBL/GenBank/DDBJ whole genome shotgun (WGS) entry which is preliminary data.</text>
</comment>
<dbReference type="Gene3D" id="3.30.1320.10">
    <property type="match status" value="1"/>
</dbReference>
<evidence type="ECO:0000256" key="2">
    <source>
        <dbReference type="ARBA" id="ARBA00023274"/>
    </source>
</evidence>
<keyword evidence="9" id="KW-1185">Reference proteome</keyword>
<dbReference type="EMBL" id="LNQL01000001">
    <property type="protein sequence ID" value="KSU50617.1"/>
    <property type="molecule type" value="Genomic_DNA"/>
</dbReference>
<dbReference type="GO" id="GO:0003735">
    <property type="term" value="F:structural constituent of ribosome"/>
    <property type="evidence" value="ECO:0007669"/>
    <property type="project" value="InterPro"/>
</dbReference>
<evidence type="ECO:0000313" key="8">
    <source>
        <dbReference type="Proteomes" id="UP000072605"/>
    </source>
</evidence>
<protein>
    <recommendedName>
        <fullName evidence="3">Small ribosomal subunit protein bS16</fullName>
    </recommendedName>
</protein>
<dbReference type="EMBL" id="JBAWKY010000001">
    <property type="protein sequence ID" value="MEI4461372.1"/>
    <property type="molecule type" value="Genomic_DNA"/>
</dbReference>
<comment type="similarity">
    <text evidence="3">Belongs to the bacterial ribosomal protein bS16 family.</text>
</comment>
<dbReference type="AlphaFoldDB" id="A0A0V8GK38"/>
<gene>
    <name evidence="3 4" type="primary">rpsP</name>
    <name evidence="4" type="ORF">AS033_04340</name>
    <name evidence="5" type="ORF">RSA11_09490</name>
    <name evidence="6" type="ORF">SZL87_02910</name>
</gene>
<dbReference type="GO" id="GO:0015935">
    <property type="term" value="C:small ribosomal subunit"/>
    <property type="evidence" value="ECO:0007669"/>
    <property type="project" value="TreeGrafter"/>
</dbReference>
<sequence length="91" mass="10306">MAVKIRLKRMGAKKSPFYRVVVADSRAPRDGRFIEQIGYYNPVAKPEAEVKINEELALKWLSEGAKPSDTVRNLFSQAGIMEKFHNAKLAK</sequence>
<dbReference type="OrthoDB" id="9807878at2"/>
<dbReference type="NCBIfam" id="TIGR00002">
    <property type="entry name" value="S16"/>
    <property type="match status" value="1"/>
</dbReference>
<dbReference type="HAMAP" id="MF_00385">
    <property type="entry name" value="Ribosomal_bS16"/>
    <property type="match status" value="1"/>
</dbReference>
<keyword evidence="1 3" id="KW-0689">Ribosomal protein</keyword>
<dbReference type="PANTHER" id="PTHR12919">
    <property type="entry name" value="30S RIBOSOMAL PROTEIN S16"/>
    <property type="match status" value="1"/>
</dbReference>
<dbReference type="InterPro" id="IPR020592">
    <property type="entry name" value="Ribosomal_bS16_CS"/>
</dbReference>
<dbReference type="EMBL" id="LDQV01000022">
    <property type="protein sequence ID" value="KTR26615.1"/>
    <property type="molecule type" value="Genomic_DNA"/>
</dbReference>
<dbReference type="PANTHER" id="PTHR12919:SF20">
    <property type="entry name" value="SMALL RIBOSOMAL SUBUNIT PROTEIN BS16M"/>
    <property type="match status" value="1"/>
</dbReference>
<evidence type="ECO:0000256" key="1">
    <source>
        <dbReference type="ARBA" id="ARBA00022980"/>
    </source>
</evidence>
<dbReference type="InterPro" id="IPR000307">
    <property type="entry name" value="Ribosomal_bS16"/>
</dbReference>
<dbReference type="RefSeq" id="WP_023468741.1">
    <property type="nucleotide sequence ID" value="NZ_FMYN01000001.1"/>
</dbReference>
<evidence type="ECO:0000313" key="7">
    <source>
        <dbReference type="Proteomes" id="UP000053797"/>
    </source>
</evidence>
<dbReference type="GO" id="GO:0005737">
    <property type="term" value="C:cytoplasm"/>
    <property type="evidence" value="ECO:0007669"/>
    <property type="project" value="UniProtKB-ARBA"/>
</dbReference>
<evidence type="ECO:0000313" key="9">
    <source>
        <dbReference type="Proteomes" id="UP001387110"/>
    </source>
</evidence>
<dbReference type="Pfam" id="PF00886">
    <property type="entry name" value="Ribosomal_S16"/>
    <property type="match status" value="1"/>
</dbReference>
<reference evidence="4 7" key="1">
    <citation type="journal article" date="2015" name="Int. J. Syst. Evol. Microbiol.">
        <title>Exiguobacterium enclense sp. nov., isolated from sediment.</title>
        <authorList>
            <person name="Dastager S.G."/>
            <person name="Mawlankar R."/>
            <person name="Sonalkar V.V."/>
            <person name="Thorat M.N."/>
            <person name="Mual P."/>
            <person name="Verma A."/>
            <person name="Krishnamurthi S."/>
            <person name="Tang S.K."/>
            <person name="Li W.J."/>
        </authorList>
    </citation>
    <scope>NUCLEOTIDE SEQUENCE [LARGE SCALE GENOMIC DNA]</scope>
    <source>
        <strain evidence="4 7">NIO-1109</strain>
    </source>
</reference>
<reference evidence="5 8" key="2">
    <citation type="journal article" date="2016" name="Front. Microbiol.">
        <title>Genomic Resource of Rice Seed Associated Bacteria.</title>
        <authorList>
            <person name="Midha S."/>
            <person name="Bansal K."/>
            <person name="Sharma S."/>
            <person name="Kumar N."/>
            <person name="Patil P.P."/>
            <person name="Chaudhry V."/>
            <person name="Patil P.B."/>
        </authorList>
    </citation>
    <scope>NUCLEOTIDE SEQUENCE [LARGE SCALE GENOMIC DNA]</scope>
    <source>
        <strain evidence="5 8">RSA11</strain>
    </source>
</reference>
<keyword evidence="2 3" id="KW-0687">Ribonucleoprotein</keyword>
<dbReference type="FunFam" id="3.30.1320.10:FF:000002">
    <property type="entry name" value="30S ribosomal protein S16"/>
    <property type="match status" value="1"/>
</dbReference>
<dbReference type="Proteomes" id="UP001387110">
    <property type="component" value="Unassembled WGS sequence"/>
</dbReference>
<dbReference type="SUPFAM" id="SSF54565">
    <property type="entry name" value="Ribosomal protein S16"/>
    <property type="match status" value="1"/>
</dbReference>
<name>A0A0V8GK38_9BACL</name>
<evidence type="ECO:0000313" key="6">
    <source>
        <dbReference type="EMBL" id="MEI4461372.1"/>
    </source>
</evidence>
<evidence type="ECO:0000256" key="3">
    <source>
        <dbReference type="HAMAP-Rule" id="MF_00385"/>
    </source>
</evidence>
<dbReference type="GeneID" id="90837160"/>
<evidence type="ECO:0000313" key="4">
    <source>
        <dbReference type="EMBL" id="KSU50617.1"/>
    </source>
</evidence>
<accession>A0A0V8GK38</accession>
<dbReference type="Proteomes" id="UP000053797">
    <property type="component" value="Unassembled WGS sequence"/>
</dbReference>
<reference evidence="6 9" key="3">
    <citation type="submission" date="2023-12" db="EMBL/GenBank/DDBJ databases">
        <authorList>
            <person name="Easwaran N."/>
            <person name="Lazarus H.P.S."/>
        </authorList>
    </citation>
    <scope>NUCLEOTIDE SEQUENCE [LARGE SCALE GENOMIC DNA]</scope>
    <source>
        <strain evidence="6 9">VIT-2023</strain>
    </source>
</reference>
<dbReference type="GO" id="GO:0006412">
    <property type="term" value="P:translation"/>
    <property type="evidence" value="ECO:0007669"/>
    <property type="project" value="UniProtKB-UniRule"/>
</dbReference>
<dbReference type="Proteomes" id="UP000072605">
    <property type="component" value="Unassembled WGS sequence"/>
</dbReference>
<evidence type="ECO:0000313" key="5">
    <source>
        <dbReference type="EMBL" id="KTR26615.1"/>
    </source>
</evidence>